<keyword evidence="1" id="KW-0812">Transmembrane</keyword>
<evidence type="ECO:0000313" key="4">
    <source>
        <dbReference type="Proteomes" id="UP000315235"/>
    </source>
</evidence>
<feature type="transmembrane region" description="Helical" evidence="1">
    <location>
        <begin position="285"/>
        <end position="306"/>
    </location>
</feature>
<keyword evidence="1" id="KW-0472">Membrane</keyword>
<proteinExistence type="predicted"/>
<dbReference type="PANTHER" id="PTHR23028:SF131">
    <property type="entry name" value="BLR2367 PROTEIN"/>
    <property type="match status" value="1"/>
</dbReference>
<keyword evidence="3" id="KW-0012">Acyltransferase</keyword>
<dbReference type="Pfam" id="PF01757">
    <property type="entry name" value="Acyl_transf_3"/>
    <property type="match status" value="1"/>
</dbReference>
<dbReference type="InterPro" id="IPR050879">
    <property type="entry name" value="Acyltransferase_3"/>
</dbReference>
<evidence type="ECO:0000259" key="2">
    <source>
        <dbReference type="Pfam" id="PF01757"/>
    </source>
</evidence>
<feature type="transmembrane region" description="Helical" evidence="1">
    <location>
        <begin position="156"/>
        <end position="177"/>
    </location>
</feature>
<feature type="transmembrane region" description="Helical" evidence="1">
    <location>
        <begin position="246"/>
        <end position="265"/>
    </location>
</feature>
<feature type="transmembrane region" description="Helical" evidence="1">
    <location>
        <begin position="312"/>
        <end position="332"/>
    </location>
</feature>
<dbReference type="GO" id="GO:0016020">
    <property type="term" value="C:membrane"/>
    <property type="evidence" value="ECO:0007669"/>
    <property type="project" value="TreeGrafter"/>
</dbReference>
<feature type="transmembrane region" description="Helical" evidence="1">
    <location>
        <begin position="85"/>
        <end position="107"/>
    </location>
</feature>
<dbReference type="Proteomes" id="UP000315235">
    <property type="component" value="Unassembled WGS sequence"/>
</dbReference>
<dbReference type="InterPro" id="IPR002656">
    <property type="entry name" value="Acyl_transf_3_dom"/>
</dbReference>
<organism evidence="3 4">
    <name type="scientific">Pseudomonas mangiferae</name>
    <dbReference type="NCBI Taxonomy" id="2593654"/>
    <lineage>
        <taxon>Bacteria</taxon>
        <taxon>Pseudomonadati</taxon>
        <taxon>Pseudomonadota</taxon>
        <taxon>Gammaproteobacteria</taxon>
        <taxon>Pseudomonadales</taxon>
        <taxon>Pseudomonadaceae</taxon>
        <taxon>Pseudomonas</taxon>
    </lineage>
</organism>
<feature type="transmembrane region" description="Helical" evidence="1">
    <location>
        <begin position="221"/>
        <end position="240"/>
    </location>
</feature>
<comment type="caution">
    <text evidence="3">The sequence shown here is derived from an EMBL/GenBank/DDBJ whole genome shotgun (WGS) entry which is preliminary data.</text>
</comment>
<feature type="domain" description="Acyltransferase 3" evidence="2">
    <location>
        <begin position="7"/>
        <end position="322"/>
    </location>
</feature>
<dbReference type="AlphaFoldDB" id="A0A553H018"/>
<feature type="transmembrane region" description="Helical" evidence="1">
    <location>
        <begin position="44"/>
        <end position="64"/>
    </location>
</feature>
<feature type="transmembrane region" description="Helical" evidence="1">
    <location>
        <begin position="192"/>
        <end position="209"/>
    </location>
</feature>
<name>A0A553H018_9PSED</name>
<keyword evidence="1" id="KW-1133">Transmembrane helix</keyword>
<keyword evidence="4" id="KW-1185">Reference proteome</keyword>
<dbReference type="GO" id="GO:0000271">
    <property type="term" value="P:polysaccharide biosynthetic process"/>
    <property type="evidence" value="ECO:0007669"/>
    <property type="project" value="TreeGrafter"/>
</dbReference>
<dbReference type="GO" id="GO:0016747">
    <property type="term" value="F:acyltransferase activity, transferring groups other than amino-acyl groups"/>
    <property type="evidence" value="ECO:0007669"/>
    <property type="project" value="InterPro"/>
</dbReference>
<keyword evidence="3" id="KW-0808">Transferase</keyword>
<evidence type="ECO:0000313" key="3">
    <source>
        <dbReference type="EMBL" id="TRX75100.1"/>
    </source>
</evidence>
<sequence length="365" mass="40673">MRRVKYLWLQVARGVAALGVLFFHVSTCWQEIAWMAPVVAAAHWGFFGVDIFFVLSGFVIAASITRKQGQADALQFLALRFARIYLGYWPALLLFVAVAWYVNGVSLPLEKAWQSVFLLSGKIENHWLAIAWSLFFELYFYALAALLIARVSPEKRALAISVAMAVIAAWNAGWLVLNAETVQAGLQPRRDVLSGLVLEFLMGCLLYELRHLCSFSALKILNLSSLVVVTFAVGTFSHWFDKIEVLRVGSFGLSAAALIAVALCLEDSPYRPWRWLVLTGDSSYALYLTHIVVISLAVTASTSLFIGTRLYTLNLLLIPLYAWLFAAAWYRWLEHPLYEAAKGRLSALFAPHGSDGLVSRDTRGS</sequence>
<dbReference type="EMBL" id="VJOY01000005">
    <property type="protein sequence ID" value="TRX75100.1"/>
    <property type="molecule type" value="Genomic_DNA"/>
</dbReference>
<dbReference type="PANTHER" id="PTHR23028">
    <property type="entry name" value="ACETYLTRANSFERASE"/>
    <property type="match status" value="1"/>
</dbReference>
<evidence type="ECO:0000256" key="1">
    <source>
        <dbReference type="SAM" id="Phobius"/>
    </source>
</evidence>
<protein>
    <submittedName>
        <fullName evidence="3">Acyltransferase</fullName>
    </submittedName>
</protein>
<gene>
    <name evidence="3" type="ORF">FM069_08335</name>
</gene>
<dbReference type="OrthoDB" id="9767863at2"/>
<accession>A0A553H018</accession>
<reference evidence="3 4" key="1">
    <citation type="submission" date="2019-07" db="EMBL/GenBank/DDBJ databases">
        <title>Pseudomonas mangiferae sp. nov., isolated from bark of mango tree in Thailand.</title>
        <authorList>
            <person name="Srisuk N."/>
            <person name="Anurat P."/>
        </authorList>
    </citation>
    <scope>NUCLEOTIDE SEQUENCE [LARGE SCALE GENOMIC DNA]</scope>
    <source>
        <strain evidence="3 4">DMKU_BBB3-04</strain>
    </source>
</reference>
<feature type="transmembrane region" description="Helical" evidence="1">
    <location>
        <begin position="127"/>
        <end position="149"/>
    </location>
</feature>